<dbReference type="EMBL" id="CP045929">
    <property type="protein sequence ID" value="QGK69157.1"/>
    <property type="molecule type" value="Genomic_DNA"/>
</dbReference>
<gene>
    <name evidence="2" type="ORF">GIY23_06050</name>
</gene>
<proteinExistence type="predicted"/>
<dbReference type="Proteomes" id="UP000371041">
    <property type="component" value="Chromosome"/>
</dbReference>
<evidence type="ECO:0000256" key="1">
    <source>
        <dbReference type="SAM" id="MobiDB-lite"/>
    </source>
</evidence>
<dbReference type="RefSeq" id="WP_154075757.1">
    <property type="nucleotide sequence ID" value="NZ_CP045929.1"/>
</dbReference>
<feature type="region of interest" description="Disordered" evidence="1">
    <location>
        <begin position="1"/>
        <end position="21"/>
    </location>
</feature>
<name>A0A5Q3QED0_9PSEU</name>
<organism evidence="2 3">
    <name type="scientific">Allosaccharopolyspora coralli</name>
    <dbReference type="NCBI Taxonomy" id="2665642"/>
    <lineage>
        <taxon>Bacteria</taxon>
        <taxon>Bacillati</taxon>
        <taxon>Actinomycetota</taxon>
        <taxon>Actinomycetes</taxon>
        <taxon>Pseudonocardiales</taxon>
        <taxon>Pseudonocardiaceae</taxon>
        <taxon>Allosaccharopolyspora</taxon>
    </lineage>
</organism>
<accession>A0A5Q3QED0</accession>
<reference evidence="3" key="1">
    <citation type="submission" date="2019-11" db="EMBL/GenBank/DDBJ databases">
        <title>The complete genome sequence of Saccharopolyspora sp. E2A.</title>
        <authorList>
            <person name="Zhang G."/>
        </authorList>
    </citation>
    <scope>NUCLEOTIDE SEQUENCE [LARGE SCALE GENOMIC DNA]</scope>
    <source>
        <strain evidence="3">E2A</strain>
    </source>
</reference>
<dbReference type="AlphaFoldDB" id="A0A5Q3QED0"/>
<sequence>MTTALTRPAPHGGYAAPTVDRHTGAVWSQTADHREELCRLVVDTRYPEQPFYLHAKAALRLNTEKPMGRLHARVCPTWRWATATDLDHLTEGS</sequence>
<evidence type="ECO:0000313" key="2">
    <source>
        <dbReference type="EMBL" id="QGK69157.1"/>
    </source>
</evidence>
<dbReference type="KEGG" id="sace:GIY23_06050"/>
<protein>
    <submittedName>
        <fullName evidence="2">Uncharacterized protein</fullName>
    </submittedName>
</protein>
<keyword evidence="3" id="KW-1185">Reference proteome</keyword>
<evidence type="ECO:0000313" key="3">
    <source>
        <dbReference type="Proteomes" id="UP000371041"/>
    </source>
</evidence>